<feature type="domain" description="Apple" evidence="6">
    <location>
        <begin position="31"/>
        <end position="94"/>
    </location>
</feature>
<evidence type="ECO:0000259" key="7">
    <source>
        <dbReference type="SMART" id="SM01359"/>
    </source>
</evidence>
<dbReference type="Pfam" id="PF01835">
    <property type="entry name" value="MG2"/>
    <property type="match status" value="1"/>
</dbReference>
<dbReference type="Pfam" id="PF11974">
    <property type="entry name" value="bMG3"/>
    <property type="match status" value="1"/>
</dbReference>
<dbReference type="InterPro" id="IPR000177">
    <property type="entry name" value="Apple"/>
</dbReference>
<dbReference type="InterPro" id="IPR041203">
    <property type="entry name" value="Bact_A2M_MG5"/>
</dbReference>
<feature type="signal peptide" evidence="5">
    <location>
        <begin position="1"/>
        <end position="20"/>
    </location>
</feature>
<keyword evidence="3" id="KW-0677">Repeat</keyword>
<evidence type="ECO:0000313" key="9">
    <source>
        <dbReference type="EMBL" id="KNG93824.1"/>
    </source>
</evidence>
<dbReference type="InterPro" id="IPR049120">
    <property type="entry name" value="A2M_bMG2"/>
</dbReference>
<protein>
    <submittedName>
        <fullName evidence="9">PAN domain-containing protein</fullName>
    </submittedName>
</protein>
<dbReference type="Pfam" id="PF00024">
    <property type="entry name" value="PAN_1"/>
    <property type="match status" value="1"/>
</dbReference>
<dbReference type="GO" id="GO:0006508">
    <property type="term" value="P:proteolysis"/>
    <property type="evidence" value="ECO:0007669"/>
    <property type="project" value="InterPro"/>
</dbReference>
<dbReference type="PIRSF" id="PIRSF038980">
    <property type="entry name" value="A2M_bac"/>
    <property type="match status" value="1"/>
</dbReference>
<dbReference type="InterPro" id="IPR047565">
    <property type="entry name" value="Alpha-macroglob_thiol-ester_cl"/>
</dbReference>
<keyword evidence="2 5" id="KW-0732">Signal</keyword>
<dbReference type="Pfam" id="PF07678">
    <property type="entry name" value="TED_complement"/>
    <property type="match status" value="1"/>
</dbReference>
<dbReference type="InterPro" id="IPR051802">
    <property type="entry name" value="YfhM-like"/>
</dbReference>
<feature type="domain" description="Alpha-2-macroglobulin bait region" evidence="7">
    <location>
        <begin position="949"/>
        <end position="1093"/>
    </location>
</feature>
<dbReference type="InterPro" id="IPR008930">
    <property type="entry name" value="Terpenoid_cyclase/PrenylTrfase"/>
</dbReference>
<dbReference type="SMART" id="SM01359">
    <property type="entry name" value="A2M_N_2"/>
    <property type="match status" value="1"/>
</dbReference>
<dbReference type="Pfam" id="PF17973">
    <property type="entry name" value="bMG10"/>
    <property type="match status" value="1"/>
</dbReference>
<dbReference type="Pfam" id="PF21142">
    <property type="entry name" value="A2M_bMG2"/>
    <property type="match status" value="1"/>
</dbReference>
<dbReference type="SMART" id="SM00223">
    <property type="entry name" value="APPLE"/>
    <property type="match status" value="1"/>
</dbReference>
<dbReference type="Gene3D" id="1.50.10.20">
    <property type="match status" value="1"/>
</dbReference>
<dbReference type="Proteomes" id="UP000036938">
    <property type="component" value="Unassembled WGS sequence"/>
</dbReference>
<dbReference type="STRING" id="1317121.ATO11_11690"/>
<evidence type="ECO:0000259" key="6">
    <source>
        <dbReference type="SMART" id="SM00223"/>
    </source>
</evidence>
<dbReference type="Pfam" id="PF17962">
    <property type="entry name" value="bMG6"/>
    <property type="match status" value="1"/>
</dbReference>
<evidence type="ECO:0000256" key="5">
    <source>
        <dbReference type="SAM" id="SignalP"/>
    </source>
</evidence>
<dbReference type="Pfam" id="PF07703">
    <property type="entry name" value="A2M_BRD"/>
    <property type="match status" value="1"/>
</dbReference>
<dbReference type="InterPro" id="IPR002890">
    <property type="entry name" value="MG2"/>
</dbReference>
<dbReference type="CDD" id="cd02891">
    <property type="entry name" value="A2M_like"/>
    <property type="match status" value="1"/>
</dbReference>
<proteinExistence type="inferred from homology"/>
<reference evidence="9 10" key="1">
    <citation type="journal article" date="2015" name="Int. J. Syst. Evol. Microbiol.">
        <title>Aestuariivita atlantica sp. nov., isolated from deep sea sediment of the Atlantic Ocean.</title>
        <authorList>
            <person name="Li G."/>
            <person name="Lai Q."/>
            <person name="Du Y."/>
            <person name="Liu X."/>
            <person name="Sun F."/>
            <person name="Shao Z."/>
        </authorList>
    </citation>
    <scope>NUCLEOTIDE SEQUENCE [LARGE SCALE GENOMIC DNA]</scope>
    <source>
        <strain evidence="9 10">22II-S11-z3</strain>
    </source>
</reference>
<dbReference type="SMART" id="SM01419">
    <property type="entry name" value="Thiol-ester_cl"/>
    <property type="match status" value="1"/>
</dbReference>
<dbReference type="Gene3D" id="3.50.4.10">
    <property type="entry name" value="Hepatocyte Growth Factor"/>
    <property type="match status" value="1"/>
</dbReference>
<evidence type="ECO:0000256" key="1">
    <source>
        <dbReference type="ARBA" id="ARBA00010556"/>
    </source>
</evidence>
<dbReference type="InterPro" id="IPR011625">
    <property type="entry name" value="A2M_N_BRD"/>
</dbReference>
<dbReference type="EMBL" id="AQQZ01000004">
    <property type="protein sequence ID" value="KNG93824.1"/>
    <property type="molecule type" value="Genomic_DNA"/>
</dbReference>
<evidence type="ECO:0000256" key="4">
    <source>
        <dbReference type="ARBA" id="ARBA00023157"/>
    </source>
</evidence>
<dbReference type="InterPro" id="IPR003609">
    <property type="entry name" value="Pan_app"/>
</dbReference>
<comment type="caution">
    <text evidence="9">The sequence shown here is derived from an EMBL/GenBank/DDBJ whole genome shotgun (WGS) entry which is preliminary data.</text>
</comment>
<dbReference type="PATRIC" id="fig|1317121.7.peg.3017"/>
<dbReference type="SMART" id="SM01360">
    <property type="entry name" value="A2M"/>
    <property type="match status" value="1"/>
</dbReference>
<evidence type="ECO:0000259" key="8">
    <source>
        <dbReference type="SMART" id="SM01360"/>
    </source>
</evidence>
<feature type="domain" description="Alpha-2-macroglobulin" evidence="8">
    <location>
        <begin position="1155"/>
        <end position="1244"/>
    </location>
</feature>
<evidence type="ECO:0000256" key="3">
    <source>
        <dbReference type="ARBA" id="ARBA00022737"/>
    </source>
</evidence>
<dbReference type="PANTHER" id="PTHR40094:SF1">
    <property type="entry name" value="UBIQUITIN DOMAIN-CONTAINING PROTEIN"/>
    <property type="match status" value="1"/>
</dbReference>
<dbReference type="CDD" id="cd01100">
    <property type="entry name" value="APPLE_Factor_XI_like"/>
    <property type="match status" value="1"/>
</dbReference>
<dbReference type="RefSeq" id="WP_050531029.1">
    <property type="nucleotide sequence ID" value="NZ_AQQZ01000004.1"/>
</dbReference>
<dbReference type="InterPro" id="IPR001599">
    <property type="entry name" value="Macroglobln_a2"/>
</dbReference>
<name>A0A0L1JPX5_9RHOB</name>
<dbReference type="GO" id="GO:0004866">
    <property type="term" value="F:endopeptidase inhibitor activity"/>
    <property type="evidence" value="ECO:0007669"/>
    <property type="project" value="InterPro"/>
</dbReference>
<dbReference type="InterPro" id="IPR041462">
    <property type="entry name" value="Bact_A2M_MG6"/>
</dbReference>
<gene>
    <name evidence="9" type="ORF">ATO11_11690</name>
</gene>
<evidence type="ECO:0000313" key="10">
    <source>
        <dbReference type="Proteomes" id="UP000036938"/>
    </source>
</evidence>
<dbReference type="InterPro" id="IPR041246">
    <property type="entry name" value="Bact_MG10"/>
</dbReference>
<evidence type="ECO:0000256" key="2">
    <source>
        <dbReference type="ARBA" id="ARBA00022729"/>
    </source>
</evidence>
<dbReference type="PANTHER" id="PTHR40094">
    <property type="entry name" value="ALPHA-2-MACROGLOBULIN HOMOLOG"/>
    <property type="match status" value="1"/>
</dbReference>
<feature type="chain" id="PRO_5005553826" evidence="5">
    <location>
        <begin position="21"/>
        <end position="1807"/>
    </location>
</feature>
<accession>A0A0L1JPX5</accession>
<dbReference type="Pfam" id="PF00207">
    <property type="entry name" value="A2M"/>
    <property type="match status" value="1"/>
</dbReference>
<organism evidence="9 10">
    <name type="scientific">Pseudaestuariivita atlantica</name>
    <dbReference type="NCBI Taxonomy" id="1317121"/>
    <lineage>
        <taxon>Bacteria</taxon>
        <taxon>Pseudomonadati</taxon>
        <taxon>Pseudomonadota</taxon>
        <taxon>Alphaproteobacteria</taxon>
        <taxon>Rhodobacterales</taxon>
        <taxon>Paracoccaceae</taxon>
        <taxon>Pseudaestuariivita</taxon>
    </lineage>
</organism>
<dbReference type="OrthoDB" id="9767116at2"/>
<keyword evidence="10" id="KW-1185">Reference proteome</keyword>
<dbReference type="Gene3D" id="2.60.40.1930">
    <property type="match status" value="1"/>
</dbReference>
<sequence>MRRFTWIFSLLAVIAAPLAAQSILPGARSVVSENTDFYGSDLQALFDTTEEACRRTCTANAACVAYTFNRRSNSCFPKSAVTEREAYDGAISVEMVRPDAAARERAKARRAELTFLGARDLTAARNQAEGLGRKHPGGKWTVEVLLDAVRDRREAGNLREALHWQGAALSQTDDAAMWLDYARLARAQKTSSTSEKRRNAATALSALMNGYLRTSNTGLQVTILQEMGEVLEIAGRGRDTIRALRLAETMQPRPEIVAALDAAIGKYGFRIVEHRVESDLALPRLCATFSEPLVRTGVDYTTYVRLPDDRLAVSAEGNQVCVDGVEHGSRYQLTFRAGLPAASGEELIKDVALTLYVRDRSPQARFPSRAYVLPKTPDAGVAIETVNLDTVDLVMRRVSDRNLLRAMQDSYFGRPLSAWSEDRFDQIAEEVWTGSAEVENTLNRTMTTRLPVGEVIGGLEPGIYALTARVPGVDRYDADGATQWFLLSDIGLTSLSGADGLHVFARGLAGADPMDGLEVTLISRANRVLGTGVTDASGAVTFEAGLTRGTGGAAPALITARRGEEDMTFLTLTDPAFDLSDRGVAGNPPAPPIDVFLTTDRGAYRAGETIFATALVRDGQASALPDVPLTAILTRPDGVEYARHVSAEGVDGGHVFDMPTGPTVPRGSWAIAVKADVDAPPLATARVLVEDFVPERIDFDLTLPDGPLRLTDRPLMSVEARYLFGAPGADLPVSAELRLAATRAVEGFPGFEFGRHDVSFTPRSRFQDTIRTDAAGETQMVLSFPQVEETGTAFAATVIAEMSEGSGRPVERAITAQVLPGTPLLGIRQQGGDEVVAEGGTAAFDLIGLTPDLKPGRFEVAWTLNRVRTRYQWYEQYGRWQYEPITTRTKVAGGTALIDGAPITVEAGVDWGRYELVVERTDGPYASASVSFYAGWFAPADASATPDTLELSLDKPAYRAGDTATLTVLPRAAGTALVTVMSNRVIAREVVEVTAGENRIPLLVTEDWGAGAYVTATVIQPMQGAAPRTPIRALGLAYARIDPGEKRLAVSIEAAEETAPRGPLDVAVRVEGVRAGETAHVTLAAVDLGILNLTGFASPDPSDHYFGQRRLGVEFRDLYGRLLDGQTGAMGRLRSGGDGGVEARLQSPPPTEELVAFFSGPVTVGADGLARVSFDMPAFNGTVRLMAVAWSATGVGEAERDVLVRDPVVVATSLPRFLAPGDRSRLKVEITHAKGPAGEMLLRLEARGVSVDLSDIPSSVTVAPQGRAVVEIPVTAQDPGDHALVVTLTTPDGTELRKPLTLPVRANDPEIATTQRFALAAGDTFTLTDDVFAGLRDGTGSATVSAGPLARLDAPGLLQALDRYPYGCTEQVTSQAMPLLYLSSVAEAMDLGRGDAIRMRIGQAVERVLSRQGANGAFGMWRVDSGDLWLDAYVSDFLSRARAQGHAVPDLAFDTALDNLMNQVNYAPDFDNGGQDLAYALMVLAREGRAAMGTLRYYADEKRTNFATPLAAAQIGAALAMYGDQARADMMFAQAVRQTVRLPGEDRLFRADFGTSQRDLSGLLTLAVEHGSTVVDREALTQLINARGRPRSTQEQAWALLAAQAMLRDPSLSDVRVNGQPIDGPFVRVLEDQAMADPLAITNGAAVTTDLTLTTFGVPDVPVPASGYGYTLTRAFYTMDGEPMPGIANVGDRFVAVLTVSPAEKGQARLMVNDALPAGFEIDNPNLIRAGDIRALDWLKPSRAEHTEFRADRFLAAVDKRDEKPITLAYIVRAVSPGVFHHPAATVEDMYLPQFRARTEAGRIEIR</sequence>
<dbReference type="InterPro" id="IPR011626">
    <property type="entry name" value="Alpha-macroglobulin_TED"/>
</dbReference>
<dbReference type="GO" id="GO:0005615">
    <property type="term" value="C:extracellular space"/>
    <property type="evidence" value="ECO:0007669"/>
    <property type="project" value="InterPro"/>
</dbReference>
<dbReference type="InterPro" id="IPR021868">
    <property type="entry name" value="Alpha_2_Macroglob_MG3"/>
</dbReference>
<comment type="similarity">
    <text evidence="1">Belongs to the protease inhibitor I39 (alpha-2-macroglobulin) family. Bacterial alpha-2-macroglobulin subfamily.</text>
</comment>
<dbReference type="InterPro" id="IPR026284">
    <property type="entry name" value="A2MG_proteobact"/>
</dbReference>
<dbReference type="SUPFAM" id="SSF48239">
    <property type="entry name" value="Terpenoid cyclases/Protein prenyltransferases"/>
    <property type="match status" value="1"/>
</dbReference>
<keyword evidence="4" id="KW-1015">Disulfide bond</keyword>
<dbReference type="Pfam" id="PF17972">
    <property type="entry name" value="bMG5"/>
    <property type="match status" value="1"/>
</dbReference>